<evidence type="ECO:0000313" key="2">
    <source>
        <dbReference type="EMBL" id="TFK94967.1"/>
    </source>
</evidence>
<feature type="compositionally biased region" description="Basic and acidic residues" evidence="1">
    <location>
        <begin position="75"/>
        <end position="84"/>
    </location>
</feature>
<gene>
    <name evidence="2" type="ORF">K466DRAFT_1253</name>
</gene>
<feature type="compositionally biased region" description="Polar residues" evidence="1">
    <location>
        <begin position="460"/>
        <end position="473"/>
    </location>
</feature>
<keyword evidence="3" id="KW-1185">Reference proteome</keyword>
<dbReference type="InParanoid" id="A0A5C3Q1G9"/>
<dbReference type="PANTHER" id="PTHR23159:SF60">
    <property type="entry name" value="SPINDLE ASSEMBLY ABNORMAL PROTEIN 4"/>
    <property type="match status" value="1"/>
</dbReference>
<feature type="region of interest" description="Disordered" evidence="1">
    <location>
        <begin position="530"/>
        <end position="590"/>
    </location>
</feature>
<evidence type="ECO:0000313" key="3">
    <source>
        <dbReference type="Proteomes" id="UP000308197"/>
    </source>
</evidence>
<feature type="compositionally biased region" description="Low complexity" evidence="1">
    <location>
        <begin position="639"/>
        <end position="653"/>
    </location>
</feature>
<dbReference type="STRING" id="1314778.A0A5C3Q1G9"/>
<evidence type="ECO:0000256" key="1">
    <source>
        <dbReference type="SAM" id="MobiDB-lite"/>
    </source>
</evidence>
<feature type="compositionally biased region" description="Polar residues" evidence="1">
    <location>
        <begin position="57"/>
        <end position="66"/>
    </location>
</feature>
<dbReference type="PANTHER" id="PTHR23159">
    <property type="entry name" value="CENTROSOMAL PROTEIN 2"/>
    <property type="match status" value="1"/>
</dbReference>
<feature type="region of interest" description="Disordered" evidence="1">
    <location>
        <begin position="406"/>
        <end position="475"/>
    </location>
</feature>
<protein>
    <submittedName>
        <fullName evidence="2">Uncharacterized protein</fullName>
    </submittedName>
</protein>
<proteinExistence type="predicted"/>
<sequence>MTMRNASNSSSRPSLSWFPRRLRCRQLSRGWRTLSRETEQRLQDEISRSAKLQARVSQLESETEASASRLAALTDSEKELTDKTRDQEREIQLLNGIVHELRTQAEEHQRRVRELEEQIESDDRAERLEETLKNTQDRADELEFQLSKLRQTHDRLQAERDSLTDQLHQKSAAEAEWQARHAEVEQQHAATQEQLSSVIAERDGLLGERTELETEIEDNKGVVAELQKKLAALTSELALNARQLKQVQADLRAATARAEDAEKTQKELQAEGIGLMRSLDEMRAKVVELTDEKLVLSEKVDTLQSTVHARDGVISRLEAVVEQVRSDTAAVVRERDELKSALENERAALQKDSTELQQAYSELQAELTAARKTVADLEDERIKLRQLSNSNVDEIRRLTDSLQTQSSQLSSLRSELAERTQAQSEAQEFLERAQAEMESLRAEQAQKDEELDRLREAASVPSSQLQPGAQSQSLDEEMLSALRQQHALELSAAHSQVRALETSVFNSEAQVHALQRQITVLEDELAQLRPLARPSSRTSTHQQQPPAAPRRTSSRAVDPSDELRRASFNSHRPSGLSPPATLSAFEGLSPETRHKRKVSLSMLKARIDSEVAHQARPASIHPKSHASPVAKPAGLPVVVEPPSESRPSTPPAHTHAHPAKRPVFMDESHIFWCHACQGDLVVL</sequence>
<feature type="region of interest" description="Disordered" evidence="1">
    <location>
        <begin position="57"/>
        <end position="84"/>
    </location>
</feature>
<dbReference type="Proteomes" id="UP000308197">
    <property type="component" value="Unassembled WGS sequence"/>
</dbReference>
<name>A0A5C3Q1G9_9APHY</name>
<feature type="compositionally biased region" description="Basic and acidic residues" evidence="1">
    <location>
        <begin position="429"/>
        <end position="456"/>
    </location>
</feature>
<reference evidence="2 3" key="1">
    <citation type="journal article" date="2019" name="Nat. Ecol. Evol.">
        <title>Megaphylogeny resolves global patterns of mushroom evolution.</title>
        <authorList>
            <person name="Varga T."/>
            <person name="Krizsan K."/>
            <person name="Foldi C."/>
            <person name="Dima B."/>
            <person name="Sanchez-Garcia M."/>
            <person name="Sanchez-Ramirez S."/>
            <person name="Szollosi G.J."/>
            <person name="Szarkandi J.G."/>
            <person name="Papp V."/>
            <person name="Albert L."/>
            <person name="Andreopoulos W."/>
            <person name="Angelini C."/>
            <person name="Antonin V."/>
            <person name="Barry K.W."/>
            <person name="Bougher N.L."/>
            <person name="Buchanan P."/>
            <person name="Buyck B."/>
            <person name="Bense V."/>
            <person name="Catcheside P."/>
            <person name="Chovatia M."/>
            <person name="Cooper J."/>
            <person name="Damon W."/>
            <person name="Desjardin D."/>
            <person name="Finy P."/>
            <person name="Geml J."/>
            <person name="Haridas S."/>
            <person name="Hughes K."/>
            <person name="Justo A."/>
            <person name="Karasinski D."/>
            <person name="Kautmanova I."/>
            <person name="Kiss B."/>
            <person name="Kocsube S."/>
            <person name="Kotiranta H."/>
            <person name="LaButti K.M."/>
            <person name="Lechner B.E."/>
            <person name="Liimatainen K."/>
            <person name="Lipzen A."/>
            <person name="Lukacs Z."/>
            <person name="Mihaltcheva S."/>
            <person name="Morgado L.N."/>
            <person name="Niskanen T."/>
            <person name="Noordeloos M.E."/>
            <person name="Ohm R.A."/>
            <person name="Ortiz-Santana B."/>
            <person name="Ovrebo C."/>
            <person name="Racz N."/>
            <person name="Riley R."/>
            <person name="Savchenko A."/>
            <person name="Shiryaev A."/>
            <person name="Soop K."/>
            <person name="Spirin V."/>
            <person name="Szebenyi C."/>
            <person name="Tomsovsky M."/>
            <person name="Tulloss R.E."/>
            <person name="Uehling J."/>
            <person name="Grigoriev I.V."/>
            <person name="Vagvolgyi C."/>
            <person name="Papp T."/>
            <person name="Martin F.M."/>
            <person name="Miettinen O."/>
            <person name="Hibbett D.S."/>
            <person name="Nagy L.G."/>
        </authorList>
    </citation>
    <scope>NUCLEOTIDE SEQUENCE [LARGE SCALE GENOMIC DNA]</scope>
    <source>
        <strain evidence="2 3">HHB13444</strain>
    </source>
</reference>
<dbReference type="Gene3D" id="1.10.287.1490">
    <property type="match status" value="1"/>
</dbReference>
<dbReference type="EMBL" id="ML210963">
    <property type="protein sequence ID" value="TFK94967.1"/>
    <property type="molecule type" value="Genomic_DNA"/>
</dbReference>
<dbReference type="SUPFAM" id="SSF57997">
    <property type="entry name" value="Tropomyosin"/>
    <property type="match status" value="1"/>
</dbReference>
<dbReference type="AlphaFoldDB" id="A0A5C3Q1G9"/>
<feature type="region of interest" description="Disordered" evidence="1">
    <location>
        <begin position="639"/>
        <end position="658"/>
    </location>
</feature>
<feature type="compositionally biased region" description="Polar residues" evidence="1">
    <location>
        <begin position="535"/>
        <end position="545"/>
    </location>
</feature>
<accession>A0A5C3Q1G9</accession>
<organism evidence="2 3">
    <name type="scientific">Polyporus arcularius HHB13444</name>
    <dbReference type="NCBI Taxonomy" id="1314778"/>
    <lineage>
        <taxon>Eukaryota</taxon>
        <taxon>Fungi</taxon>
        <taxon>Dikarya</taxon>
        <taxon>Basidiomycota</taxon>
        <taxon>Agaricomycotina</taxon>
        <taxon>Agaricomycetes</taxon>
        <taxon>Polyporales</taxon>
        <taxon>Polyporaceae</taxon>
        <taxon>Polyporus</taxon>
    </lineage>
</organism>